<evidence type="ECO:0000313" key="4">
    <source>
        <dbReference type="Proteomes" id="UP000584824"/>
    </source>
</evidence>
<dbReference type="PANTHER" id="PTHR43268">
    <property type="entry name" value="THIOSULFATE SULFURTRANSFERASE/RHODANESE-LIKE DOMAIN-CONTAINING PROTEIN 2"/>
    <property type="match status" value="1"/>
</dbReference>
<dbReference type="CDD" id="cd01518">
    <property type="entry name" value="RHOD_YceA"/>
    <property type="match status" value="1"/>
</dbReference>
<dbReference type="EMBL" id="JACIDU010000002">
    <property type="protein sequence ID" value="MBB4102135.1"/>
    <property type="molecule type" value="Genomic_DNA"/>
</dbReference>
<dbReference type="GO" id="GO:0006400">
    <property type="term" value="P:tRNA modification"/>
    <property type="evidence" value="ECO:0007669"/>
    <property type="project" value="UniProtKB-UniRule"/>
</dbReference>
<dbReference type="PANTHER" id="PTHR43268:SF3">
    <property type="entry name" value="RHODANESE-LIKE DOMAIN-CONTAINING PROTEIN 7-RELATED"/>
    <property type="match status" value="1"/>
</dbReference>
<organism evidence="3 4">
    <name type="scientific">Allorhizobium borbori</name>
    <dbReference type="NCBI Taxonomy" id="485907"/>
    <lineage>
        <taxon>Bacteria</taxon>
        <taxon>Pseudomonadati</taxon>
        <taxon>Pseudomonadota</taxon>
        <taxon>Alphaproteobacteria</taxon>
        <taxon>Hyphomicrobiales</taxon>
        <taxon>Rhizobiaceae</taxon>
        <taxon>Rhizobium/Agrobacterium group</taxon>
        <taxon>Allorhizobium</taxon>
    </lineage>
</organism>
<dbReference type="NCBIfam" id="NF001135">
    <property type="entry name" value="PRK00142.1-3"/>
    <property type="match status" value="1"/>
</dbReference>
<accession>A0A7W6JYX0</accession>
<protein>
    <recommendedName>
        <fullName evidence="1">tRNA uridine(34) hydroxylase</fullName>
        <ecNumber evidence="1">1.14.-.-</ecNumber>
    </recommendedName>
    <alternativeName>
        <fullName evidence="1">tRNA hydroxylation protein O</fullName>
    </alternativeName>
</protein>
<keyword evidence="1" id="KW-0819">tRNA processing</keyword>
<evidence type="ECO:0000259" key="2">
    <source>
        <dbReference type="PROSITE" id="PS50206"/>
    </source>
</evidence>
<comment type="similarity">
    <text evidence="1">Belongs to the TrhO family.</text>
</comment>
<comment type="catalytic activity">
    <reaction evidence="1">
        <text>uridine(34) in tRNA + AH2 + O2 = 5-hydroxyuridine(34) in tRNA + A + H2O</text>
        <dbReference type="Rhea" id="RHEA:64224"/>
        <dbReference type="Rhea" id="RHEA-COMP:11727"/>
        <dbReference type="Rhea" id="RHEA-COMP:13381"/>
        <dbReference type="ChEBI" id="CHEBI:13193"/>
        <dbReference type="ChEBI" id="CHEBI:15377"/>
        <dbReference type="ChEBI" id="CHEBI:15379"/>
        <dbReference type="ChEBI" id="CHEBI:17499"/>
        <dbReference type="ChEBI" id="CHEBI:65315"/>
        <dbReference type="ChEBI" id="CHEBI:136877"/>
    </reaction>
</comment>
<dbReference type="Proteomes" id="UP000584824">
    <property type="component" value="Unassembled WGS sequence"/>
</dbReference>
<dbReference type="Pfam" id="PF17773">
    <property type="entry name" value="UPF0176_N"/>
    <property type="match status" value="1"/>
</dbReference>
<feature type="domain" description="Rhodanese" evidence="2">
    <location>
        <begin position="135"/>
        <end position="229"/>
    </location>
</feature>
<sequence length="314" mass="35586">MTESTTLPRPETHGSFLVAALYHFATVPDHAALREPLQALCEENGVKGTLLLAREGINGTIAGPDAGIRKVLAFLRSKPEFAALEHKESRASKMPFLRMKVRLKKEIVTMGVEDIDPNKIVGTYLNPREWNELITDPDTILIDTRNDYETAIGIFKGAVDPDIKTFREFPDWVRNNPGLHNKPKIAMYCTGGIRCEKATAFMKQEGFDEVYHLKGGILKYLEEMPEEESLWEGACFVFDERVSITHGLKEGEHTLCHACRYPLTEEDRRSPLYEEGVTCPHCHGKHAAADLDRYRQRQKQIELARQRGTRHIGS</sequence>
<dbReference type="SUPFAM" id="SSF52821">
    <property type="entry name" value="Rhodanese/Cell cycle control phosphatase"/>
    <property type="match status" value="1"/>
</dbReference>
<dbReference type="HAMAP" id="MF_00469">
    <property type="entry name" value="TrhO"/>
    <property type="match status" value="1"/>
</dbReference>
<comment type="function">
    <text evidence="1">Catalyzes oxygen-dependent 5-hydroxyuridine (ho5U) modification at position 34 in tRNAs.</text>
</comment>
<dbReference type="SMART" id="SM00450">
    <property type="entry name" value="RHOD"/>
    <property type="match status" value="1"/>
</dbReference>
<dbReference type="RefSeq" id="WP_183789368.1">
    <property type="nucleotide sequence ID" value="NZ_JACIDU010000002.1"/>
</dbReference>
<dbReference type="InterPro" id="IPR001763">
    <property type="entry name" value="Rhodanese-like_dom"/>
</dbReference>
<dbReference type="InterPro" id="IPR020936">
    <property type="entry name" value="TrhO"/>
</dbReference>
<dbReference type="InterPro" id="IPR036873">
    <property type="entry name" value="Rhodanese-like_dom_sf"/>
</dbReference>
<dbReference type="Pfam" id="PF00581">
    <property type="entry name" value="Rhodanese"/>
    <property type="match status" value="1"/>
</dbReference>
<evidence type="ECO:0000313" key="3">
    <source>
        <dbReference type="EMBL" id="MBB4102135.1"/>
    </source>
</evidence>
<dbReference type="GO" id="GO:0016705">
    <property type="term" value="F:oxidoreductase activity, acting on paired donors, with incorporation or reduction of molecular oxygen"/>
    <property type="evidence" value="ECO:0007669"/>
    <property type="project" value="UniProtKB-UniRule"/>
</dbReference>
<keyword evidence="4" id="KW-1185">Reference proteome</keyword>
<keyword evidence="1" id="KW-0560">Oxidoreductase</keyword>
<proteinExistence type="inferred from homology"/>
<dbReference type="Gene3D" id="3.30.70.100">
    <property type="match status" value="1"/>
</dbReference>
<evidence type="ECO:0000256" key="1">
    <source>
        <dbReference type="HAMAP-Rule" id="MF_00469"/>
    </source>
</evidence>
<name>A0A7W6JYX0_9HYPH</name>
<gene>
    <name evidence="1" type="primary">trhO</name>
    <name evidence="3" type="ORF">GGQ66_000663</name>
</gene>
<dbReference type="Gene3D" id="3.40.250.10">
    <property type="entry name" value="Rhodanese-like domain"/>
    <property type="match status" value="1"/>
</dbReference>
<dbReference type="NCBIfam" id="NF001136">
    <property type="entry name" value="PRK00142.1-4"/>
    <property type="match status" value="1"/>
</dbReference>
<comment type="caution">
    <text evidence="3">The sequence shown here is derived from an EMBL/GenBank/DDBJ whole genome shotgun (WGS) entry which is preliminary data.</text>
</comment>
<dbReference type="AlphaFoldDB" id="A0A7W6JYX0"/>
<reference evidence="3 4" key="1">
    <citation type="submission" date="2020-08" db="EMBL/GenBank/DDBJ databases">
        <title>Genomic Encyclopedia of Type Strains, Phase IV (KMG-IV): sequencing the most valuable type-strain genomes for metagenomic binning, comparative biology and taxonomic classification.</title>
        <authorList>
            <person name="Goeker M."/>
        </authorList>
    </citation>
    <scope>NUCLEOTIDE SEQUENCE [LARGE SCALE GENOMIC DNA]</scope>
    <source>
        <strain evidence="3 4">DSM 26385</strain>
    </source>
</reference>
<dbReference type="EC" id="1.14.-.-" evidence="1"/>
<dbReference type="InterPro" id="IPR040503">
    <property type="entry name" value="TRHO_N"/>
</dbReference>
<dbReference type="PROSITE" id="PS50206">
    <property type="entry name" value="RHODANESE_3"/>
    <property type="match status" value="1"/>
</dbReference>